<evidence type="ECO:0000259" key="2">
    <source>
        <dbReference type="Pfam" id="PF00817"/>
    </source>
</evidence>
<dbReference type="RefSeq" id="WP_141349765.1">
    <property type="nucleotide sequence ID" value="NZ_BJNV01000010.1"/>
</dbReference>
<accession>A0A4Y4CWB6</accession>
<dbReference type="AlphaFoldDB" id="A0A4Y4CWB6"/>
<evidence type="ECO:0000313" key="4">
    <source>
        <dbReference type="Proteomes" id="UP000318422"/>
    </source>
</evidence>
<dbReference type="InterPro" id="IPR050356">
    <property type="entry name" value="SulA_CellDiv_inhibitor"/>
</dbReference>
<dbReference type="PANTHER" id="PTHR35369">
    <property type="entry name" value="BLR3025 PROTEIN-RELATED"/>
    <property type="match status" value="1"/>
</dbReference>
<dbReference type="InterPro" id="IPR043502">
    <property type="entry name" value="DNA/RNA_pol_sf"/>
</dbReference>
<dbReference type="OrthoDB" id="625722at2"/>
<evidence type="ECO:0000256" key="1">
    <source>
        <dbReference type="ARBA" id="ARBA00022763"/>
    </source>
</evidence>
<keyword evidence="4" id="KW-1185">Reference proteome</keyword>
<dbReference type="Pfam" id="PF00817">
    <property type="entry name" value="IMS"/>
    <property type="match status" value="1"/>
</dbReference>
<sequence length="483" mass="51744">MLWCALYLPDLALQVFTRGRSDSAPLAVLGPRPRQRVVGACPAAVACGVEPGLGRAGALALAPALLLVDRDPGLERAALVEVASWAARFTPSISLDSSAVLLEVQASLRLFGGVPPLCEAILGGLGELGFDGRLAFAPTPLAACWLARFAPGSQVCEGPALLAAIDALPLAALADGGGLDAATLELLSGVGAACLGDVRRLPRSGLARRQARQVIDLLDRACGQTPDPRPWFAPPERYTGRLPLPAPTDQVESLLFGLRRLLGGLSGWLEARHGGLEAFTLVLEHERNKHEAETRIEIILGALCRDMARCQLLAREHLSRLPLVAPVEALRLEADAPQPLAPPGADLFDGDGTRPADPGLLLATLKARLGDGSVRCLAVHSDHRPEQAWRHHVPLQNPPRAQAGRPAPPPRPLWLLALPRPISQPAPDALLAGPERIESGWWDGEAADVCRDYFVARRPDHSLVWVFRERRAPHGWFLHGYFA</sequence>
<dbReference type="CDD" id="cd03468">
    <property type="entry name" value="PolY_like"/>
    <property type="match status" value="1"/>
</dbReference>
<dbReference type="SUPFAM" id="SSF56672">
    <property type="entry name" value="DNA/RNA polymerases"/>
    <property type="match status" value="1"/>
</dbReference>
<feature type="domain" description="UmuC" evidence="2">
    <location>
        <begin position="23"/>
        <end position="143"/>
    </location>
</feature>
<proteinExistence type="predicted"/>
<keyword evidence="1" id="KW-0227">DNA damage</keyword>
<reference evidence="3 4" key="1">
    <citation type="submission" date="2019-06" db="EMBL/GenBank/DDBJ databases">
        <title>Whole genome shotgun sequence of Zoogloea ramigera NBRC 15342.</title>
        <authorList>
            <person name="Hosoyama A."/>
            <person name="Uohara A."/>
            <person name="Ohji S."/>
            <person name="Ichikawa N."/>
        </authorList>
    </citation>
    <scope>NUCLEOTIDE SEQUENCE [LARGE SCALE GENOMIC DNA]</scope>
    <source>
        <strain evidence="3 4">NBRC 15342</strain>
    </source>
</reference>
<name>A0A4Y4CWB6_ZOORA</name>
<dbReference type="PANTHER" id="PTHR35369:SF2">
    <property type="entry name" value="BLR3025 PROTEIN"/>
    <property type="match status" value="1"/>
</dbReference>
<organism evidence="3 4">
    <name type="scientific">Zoogloea ramigera</name>
    <dbReference type="NCBI Taxonomy" id="350"/>
    <lineage>
        <taxon>Bacteria</taxon>
        <taxon>Pseudomonadati</taxon>
        <taxon>Pseudomonadota</taxon>
        <taxon>Betaproteobacteria</taxon>
        <taxon>Rhodocyclales</taxon>
        <taxon>Zoogloeaceae</taxon>
        <taxon>Zoogloea</taxon>
    </lineage>
</organism>
<dbReference type="EMBL" id="BJNV01000010">
    <property type="protein sequence ID" value="GEC94840.1"/>
    <property type="molecule type" value="Genomic_DNA"/>
</dbReference>
<comment type="caution">
    <text evidence="3">The sequence shown here is derived from an EMBL/GenBank/DDBJ whole genome shotgun (WGS) entry which is preliminary data.</text>
</comment>
<evidence type="ECO:0000313" key="3">
    <source>
        <dbReference type="EMBL" id="GEC94840.1"/>
    </source>
</evidence>
<dbReference type="Proteomes" id="UP000318422">
    <property type="component" value="Unassembled WGS sequence"/>
</dbReference>
<protein>
    <recommendedName>
        <fullName evidence="2">UmuC domain-containing protein</fullName>
    </recommendedName>
</protein>
<dbReference type="GO" id="GO:0006281">
    <property type="term" value="P:DNA repair"/>
    <property type="evidence" value="ECO:0007669"/>
    <property type="project" value="InterPro"/>
</dbReference>
<gene>
    <name evidence="3" type="ORF">ZRA01_09130</name>
</gene>
<dbReference type="InterPro" id="IPR001126">
    <property type="entry name" value="UmuC"/>
</dbReference>